<dbReference type="AlphaFoldDB" id="A0A3M9NQ97"/>
<dbReference type="OrthoDB" id="626916at2"/>
<protein>
    <submittedName>
        <fullName evidence="1">Uncharacterized protein</fullName>
    </submittedName>
</protein>
<proteinExistence type="predicted"/>
<keyword evidence="2" id="KW-1185">Reference proteome</keyword>
<name>A0A3M9NQ97_9BACT</name>
<evidence type="ECO:0000313" key="1">
    <source>
        <dbReference type="EMBL" id="RNI39844.1"/>
    </source>
</evidence>
<organism evidence="1 2">
    <name type="scientific">Hanamia caeni</name>
    <dbReference type="NCBI Taxonomy" id="2294116"/>
    <lineage>
        <taxon>Bacteria</taxon>
        <taxon>Pseudomonadati</taxon>
        <taxon>Bacteroidota</taxon>
        <taxon>Chitinophagia</taxon>
        <taxon>Chitinophagales</taxon>
        <taxon>Chitinophagaceae</taxon>
        <taxon>Hanamia</taxon>
    </lineage>
</organism>
<dbReference type="EMBL" id="RJJR01000001">
    <property type="protein sequence ID" value="RNI39844.1"/>
    <property type="molecule type" value="Genomic_DNA"/>
</dbReference>
<comment type="caution">
    <text evidence="1">The sequence shown here is derived from an EMBL/GenBank/DDBJ whole genome shotgun (WGS) entry which is preliminary data.</text>
</comment>
<reference evidence="1 2" key="1">
    <citation type="submission" date="2018-11" db="EMBL/GenBank/DDBJ databases">
        <title>Draft genome sequence of Ferruginibacter sp. BO-59.</title>
        <authorList>
            <person name="Im W.T."/>
        </authorList>
    </citation>
    <scope>NUCLEOTIDE SEQUENCE [LARGE SCALE GENOMIC DNA]</scope>
    <source>
        <strain evidence="1 2">BO-59</strain>
    </source>
</reference>
<dbReference type="RefSeq" id="WP_123118735.1">
    <property type="nucleotide sequence ID" value="NZ_RJJR01000001.1"/>
</dbReference>
<sequence>MSFTEKNIYELLPAYYRAKDAEQGRPLQALINIIAERAVALENNIEQLYDNWFIETCEDWVIPYIADLLGVQNFTPIKGSSAVSQRGFVANTLAYRRRKGIAPVLEQLANDISGWNAHVAEFFQLLATTQYMNHIRLDHPATADLRLMNKLDLLGSSFDTIAHAADVRHVSNGRGKYNIPNIGLFIWRIQSYKVMMADARMLPCLASPPSTNSFYFTFNPLGYDTQLFNNPNTETAIIHISEEINLPVLLRSRALYDELDARRRAIVDGVTFTPVFFGDAPVFQIYANENTLPVPPQEILICDLEKCCIPPKSISYQSANTGLKQSMPISVAVDPVKGRFVFTDPSITKARVNYSYGFSADVGSGSYDRQDAIPENFRFSNHSPKDIWQVGVSKTIKSIGSEKIYTTIAQAVNDWNNGTQRLGIISIMDSKTYDNEVLNIQMGKNRQLLIISADWPAIPDENIAGVSLRIPGILSANRLQPLIAGNISIDPALSPSDFETQQGGQITLNGLLISGKIKITEGNLQSLNISNCSLVPASNGVDAGFDTTNVRSNQWLKINIQKSICGPVNLNNTEFELLSIDDSIIGNGSDYALLSMNAALQLNRTTVFGKVISKTISADNCIFNDLIKIERKQTGCIRFSFVPFVDPNTLPETPRRFRCQPELEINTQVAIAKKDGASPAELSKIRKQIFQSVVPAFVSTNYGHYAYAQLSTNCPSQISAGADDGAEMGAFHLLMQPQRKANLLTALDEYLRVGLESGLFYVT</sequence>
<evidence type="ECO:0000313" key="2">
    <source>
        <dbReference type="Proteomes" id="UP000267223"/>
    </source>
</evidence>
<dbReference type="Proteomes" id="UP000267223">
    <property type="component" value="Unassembled WGS sequence"/>
</dbReference>
<accession>A0A3M9NQ97</accession>
<gene>
    <name evidence="1" type="ORF">EFY79_00645</name>
</gene>